<comment type="caution">
    <text evidence="1">The sequence shown here is derived from an EMBL/GenBank/DDBJ whole genome shotgun (WGS) entry which is preliminary data.</text>
</comment>
<dbReference type="EMBL" id="LJHD01000183">
    <property type="protein sequence ID" value="ONI42600.1"/>
    <property type="molecule type" value="Genomic_DNA"/>
</dbReference>
<gene>
    <name evidence="1" type="ORF">AN640_07190</name>
</gene>
<evidence type="ECO:0000313" key="2">
    <source>
        <dbReference type="Proteomes" id="UP000188637"/>
    </source>
</evidence>
<reference evidence="1" key="1">
    <citation type="submission" date="2016-08" db="EMBL/GenBank/DDBJ databases">
        <authorList>
            <person name="Ngugi D.K."/>
            <person name="Miyake S."/>
            <person name="Stingl U."/>
        </authorList>
    </citation>
    <scope>NUCLEOTIDE SEQUENCE</scope>
    <source>
        <strain evidence="1">SCG-D08WGA-EpuloA1</strain>
    </source>
</reference>
<name>A0ACC8XG77_9FIRM</name>
<accession>A0ACC8XG77</accession>
<keyword evidence="2" id="KW-1185">Reference proteome</keyword>
<proteinExistence type="predicted"/>
<keyword evidence="1" id="KW-0238">DNA-binding</keyword>
<evidence type="ECO:0000313" key="1">
    <source>
        <dbReference type="EMBL" id="ONI42600.1"/>
    </source>
</evidence>
<organism evidence="1 2">
    <name type="scientific">Candidatus Epulonipiscium fishelsonii</name>
    <dbReference type="NCBI Taxonomy" id="77094"/>
    <lineage>
        <taxon>Bacteria</taxon>
        <taxon>Bacillati</taxon>
        <taxon>Bacillota</taxon>
        <taxon>Clostridia</taxon>
        <taxon>Lachnospirales</taxon>
        <taxon>Lachnospiraceae</taxon>
        <taxon>Candidatus Epulonipiscium</taxon>
    </lineage>
</organism>
<sequence>MKKVYLVEDELVLSNLLVKYLQHEGYIVTAFSNGVSALKSIFDNPDIWLLDINLPDISGYDLIKKIKEFNSNTPVIFMSARNEELDRVIGLELGSEDYIAKPFLPRELVIRTKNLLERIYGKEEKLGDIILVNKYQVQLKERVVRLNDVIIQLTTKEFELVVYFINNKNCVVTREQILNAVWGQDYFGSDRVVDDTVRRIRKKLPDTTLETIYGYGYKWTI</sequence>
<protein>
    <submittedName>
        <fullName evidence="1">DNA-binding response regulator</fullName>
    </submittedName>
</protein>
<dbReference type="Proteomes" id="UP000188637">
    <property type="component" value="Unassembled WGS sequence"/>
</dbReference>